<dbReference type="AlphaFoldDB" id="A0A9W9DV58"/>
<reference evidence="7" key="1">
    <citation type="submission" date="2022-08" db="EMBL/GenBank/DDBJ databases">
        <title>A Global Phylogenomic Analysis of the Shiitake Genus Lentinula.</title>
        <authorList>
            <consortium name="DOE Joint Genome Institute"/>
            <person name="Sierra-Patev S."/>
            <person name="Min B."/>
            <person name="Naranjo-Ortiz M."/>
            <person name="Looney B."/>
            <person name="Konkel Z."/>
            <person name="Slot J.C."/>
            <person name="Sakamoto Y."/>
            <person name="Steenwyk J.L."/>
            <person name="Rokas A."/>
            <person name="Carro J."/>
            <person name="Camarero S."/>
            <person name="Ferreira P."/>
            <person name="Molpeceres G."/>
            <person name="Ruiz-Duenas F.J."/>
            <person name="Serrano A."/>
            <person name="Henrissat B."/>
            <person name="Drula E."/>
            <person name="Hughes K.W."/>
            <person name="Mata J.L."/>
            <person name="Ishikawa N.K."/>
            <person name="Vargas-Isla R."/>
            <person name="Ushijima S."/>
            <person name="Smith C.A."/>
            <person name="Ahrendt S."/>
            <person name="Andreopoulos W."/>
            <person name="He G."/>
            <person name="Labutti K."/>
            <person name="Lipzen A."/>
            <person name="Ng V."/>
            <person name="Riley R."/>
            <person name="Sandor L."/>
            <person name="Barry K."/>
            <person name="Martinez A.T."/>
            <person name="Xiao Y."/>
            <person name="Gibbons J.G."/>
            <person name="Terashima K."/>
            <person name="Grigoriev I.V."/>
            <person name="Hibbett D.S."/>
        </authorList>
    </citation>
    <scope>NUCLEOTIDE SEQUENCE</scope>
    <source>
        <strain evidence="7">JLM2183</strain>
    </source>
</reference>
<dbReference type="Pfam" id="PF01636">
    <property type="entry name" value="APH"/>
    <property type="match status" value="1"/>
</dbReference>
<keyword evidence="2" id="KW-0808">Transferase</keyword>
<evidence type="ECO:0000256" key="1">
    <source>
        <dbReference type="ARBA" id="ARBA00010165"/>
    </source>
</evidence>
<evidence type="ECO:0000313" key="7">
    <source>
        <dbReference type="EMBL" id="KAJ4485688.1"/>
    </source>
</evidence>
<dbReference type="PANTHER" id="PTHR34273:SF2">
    <property type="entry name" value="METHYLTHIORIBOSE KINASE"/>
    <property type="match status" value="1"/>
</dbReference>
<sequence length="341" mass="38073">MPSRDLANTEDLKEYLQNTPFASSGVDVLTGGTGNFACRLHLIARYQDQWTLVLKHAKPYVFTSATKFPFALERQKYEVEALSIVRASVPESSFVTVPKVHFFDEKESIIIMDGRLWEREPTIGSELGAFLRQVHSTLDRKQHPTVCDVFEGNVEGKRISAWATYGQLVSTLAELNALSPTLDVGDEDMKVISEAAKKTSALIFEARDTFVMGDFWPGNILLSFDSNTGVLNKINVIDWELSKTGLPGLDLGQFTAEMDLLRRFYPSFKVAGTKMLSAFYGVYSAEEDIAQMAALHWGAHLIAWTPRVPWGSREETREMVAKGIKLIVAGPKSLMNDLLLE</sequence>
<evidence type="ECO:0000256" key="5">
    <source>
        <dbReference type="ARBA" id="ARBA00022840"/>
    </source>
</evidence>
<keyword evidence="3" id="KW-0547">Nucleotide-binding</keyword>
<dbReference type="Gene3D" id="3.90.1200.10">
    <property type="match status" value="1"/>
</dbReference>
<dbReference type="Gene3D" id="3.30.200.20">
    <property type="entry name" value="Phosphorylase Kinase, domain 1"/>
    <property type="match status" value="1"/>
</dbReference>
<dbReference type="SUPFAM" id="SSF56112">
    <property type="entry name" value="Protein kinase-like (PK-like)"/>
    <property type="match status" value="1"/>
</dbReference>
<evidence type="ECO:0000256" key="4">
    <source>
        <dbReference type="ARBA" id="ARBA00022777"/>
    </source>
</evidence>
<comment type="caution">
    <text evidence="7">The sequence shown here is derived from an EMBL/GenBank/DDBJ whole genome shotgun (WGS) entry which is preliminary data.</text>
</comment>
<evidence type="ECO:0000256" key="3">
    <source>
        <dbReference type="ARBA" id="ARBA00022741"/>
    </source>
</evidence>
<accession>A0A9W9DV58</accession>
<proteinExistence type="inferred from homology"/>
<gene>
    <name evidence="7" type="ORF">J3R30DRAFT_3697053</name>
</gene>
<feature type="domain" description="Aminoglycoside phosphotransferase" evidence="6">
    <location>
        <begin position="52"/>
        <end position="255"/>
    </location>
</feature>
<keyword evidence="8" id="KW-1185">Reference proteome</keyword>
<dbReference type="InterPro" id="IPR011009">
    <property type="entry name" value="Kinase-like_dom_sf"/>
</dbReference>
<dbReference type="GO" id="GO:0016301">
    <property type="term" value="F:kinase activity"/>
    <property type="evidence" value="ECO:0007669"/>
    <property type="project" value="UniProtKB-KW"/>
</dbReference>
<dbReference type="PANTHER" id="PTHR34273">
    <property type="entry name" value="METHYLTHIORIBOSE KINASE"/>
    <property type="match status" value="1"/>
</dbReference>
<keyword evidence="4 7" id="KW-0418">Kinase</keyword>
<dbReference type="GO" id="GO:0005524">
    <property type="term" value="F:ATP binding"/>
    <property type="evidence" value="ECO:0007669"/>
    <property type="project" value="UniProtKB-KW"/>
</dbReference>
<name>A0A9W9DV58_9AGAR</name>
<protein>
    <submittedName>
        <fullName evidence="7">Kinase-like domain-containing protein</fullName>
    </submittedName>
</protein>
<dbReference type="OrthoDB" id="25129at2759"/>
<comment type="similarity">
    <text evidence="1">Belongs to the methylthioribose kinase family.</text>
</comment>
<evidence type="ECO:0000313" key="8">
    <source>
        <dbReference type="Proteomes" id="UP001150266"/>
    </source>
</evidence>
<organism evidence="7 8">
    <name type="scientific">Lentinula aciculospora</name>
    <dbReference type="NCBI Taxonomy" id="153920"/>
    <lineage>
        <taxon>Eukaryota</taxon>
        <taxon>Fungi</taxon>
        <taxon>Dikarya</taxon>
        <taxon>Basidiomycota</taxon>
        <taxon>Agaricomycotina</taxon>
        <taxon>Agaricomycetes</taxon>
        <taxon>Agaricomycetidae</taxon>
        <taxon>Agaricales</taxon>
        <taxon>Marasmiineae</taxon>
        <taxon>Omphalotaceae</taxon>
        <taxon>Lentinula</taxon>
    </lineage>
</organism>
<dbReference type="EMBL" id="JAOTPV010000003">
    <property type="protein sequence ID" value="KAJ4485688.1"/>
    <property type="molecule type" value="Genomic_DNA"/>
</dbReference>
<keyword evidence="5" id="KW-0067">ATP-binding</keyword>
<dbReference type="InterPro" id="IPR002575">
    <property type="entry name" value="Aminoglycoside_PTrfase"/>
</dbReference>
<dbReference type="Proteomes" id="UP001150266">
    <property type="component" value="Unassembled WGS sequence"/>
</dbReference>
<evidence type="ECO:0000259" key="6">
    <source>
        <dbReference type="Pfam" id="PF01636"/>
    </source>
</evidence>
<evidence type="ECO:0000256" key="2">
    <source>
        <dbReference type="ARBA" id="ARBA00022679"/>
    </source>
</evidence>